<evidence type="ECO:0000256" key="2">
    <source>
        <dbReference type="ARBA" id="ARBA00022603"/>
    </source>
</evidence>
<keyword evidence="3" id="KW-0808">Transferase</keyword>
<sequence length="538" mass="61723">MPTLQFKGKNIIWNHHLTIPYHTLEEVTKLDFQAKKGEGTSTLLSAGNLIIEGDNLLALKALLPQYQGKIKCIYIDPPYNTGNEGWIYNDKVNSPLIKEWLGKEVGKEDMTRHDKWLCMMVPRLRLLRDLLDDDGVICISIDDLELGSLLRIMDEIYGEQNKEEVICWRRRHNQPNDKSKAIGKVAEFIVIYAKNLNTLKSKGTFNGLALSGDFSNPDHDPKGDWASKPWKSGSGQTGTKYKIVTPTGKILSEEWLGTEDTFKAYLAEGRIYWPKNGDGLPRKKYYKFEREIEGQCAHNFWGHEEFGSNQEASDEIASLKIEFDNPKPTKLIKSLLQIFTIKDSIILDSFAGSGTTMHALFDLNKDIGSKRKCIMVQMTEASKQEPDKNICKDITRERVKRAIEKYEYESGFKYLRVGDPIDPESLLSGVLPTYKQFAKYVYYLCTGEYLKDESKIDEKTYFVGLHKQQAIYLVYKKDYDELTRLALNLPLAESILKARKGKKCIVYAPACFLDEDYLQEKNIDFVGIPYNLFRRNSQ</sequence>
<evidence type="ECO:0000259" key="5">
    <source>
        <dbReference type="Pfam" id="PF01555"/>
    </source>
</evidence>
<reference evidence="6" key="1">
    <citation type="submission" date="2020-07" db="EMBL/GenBank/DDBJ databases">
        <title>Huge and variable diversity of episymbiotic CPR bacteria and DPANN archaea in groundwater ecosystems.</title>
        <authorList>
            <person name="He C.Y."/>
            <person name="Keren R."/>
            <person name="Whittaker M."/>
            <person name="Farag I.F."/>
            <person name="Doudna J."/>
            <person name="Cate J.H.D."/>
            <person name="Banfield J.F."/>
        </authorList>
    </citation>
    <scope>NUCLEOTIDE SEQUENCE</scope>
    <source>
        <strain evidence="6">NC_groundwater_1520_Pr4_B-0.1um_53_5</strain>
    </source>
</reference>
<evidence type="ECO:0000313" key="6">
    <source>
        <dbReference type="EMBL" id="MBI4725662.1"/>
    </source>
</evidence>
<dbReference type="AlphaFoldDB" id="A0A933I6U1"/>
<evidence type="ECO:0000256" key="4">
    <source>
        <dbReference type="ARBA" id="ARBA00022691"/>
    </source>
</evidence>
<proteinExistence type="inferred from homology"/>
<evidence type="ECO:0000313" key="7">
    <source>
        <dbReference type="Proteomes" id="UP000736328"/>
    </source>
</evidence>
<protein>
    <submittedName>
        <fullName evidence="6">Site-specific DNA-methyltransferase</fullName>
    </submittedName>
</protein>
<dbReference type="GO" id="GO:0003677">
    <property type="term" value="F:DNA binding"/>
    <property type="evidence" value="ECO:0007669"/>
    <property type="project" value="InterPro"/>
</dbReference>
<dbReference type="Proteomes" id="UP000736328">
    <property type="component" value="Unassembled WGS sequence"/>
</dbReference>
<dbReference type="PROSITE" id="PS00092">
    <property type="entry name" value="N6_MTASE"/>
    <property type="match status" value="1"/>
</dbReference>
<dbReference type="EMBL" id="JACQXR010000004">
    <property type="protein sequence ID" value="MBI4725662.1"/>
    <property type="molecule type" value="Genomic_DNA"/>
</dbReference>
<dbReference type="GO" id="GO:0032259">
    <property type="term" value="P:methylation"/>
    <property type="evidence" value="ECO:0007669"/>
    <property type="project" value="UniProtKB-KW"/>
</dbReference>
<dbReference type="InterPro" id="IPR002295">
    <property type="entry name" value="N4/N6-MTase_EcoPI_Mod-like"/>
</dbReference>
<keyword evidence="2" id="KW-0489">Methyltransferase</keyword>
<dbReference type="Gene3D" id="3.40.50.150">
    <property type="entry name" value="Vaccinia Virus protein VP39"/>
    <property type="match status" value="1"/>
</dbReference>
<dbReference type="PIRSF" id="PIRSF015855">
    <property type="entry name" value="TypeIII_Mtase_mKpnI"/>
    <property type="match status" value="1"/>
</dbReference>
<feature type="domain" description="DNA methylase N-4/N-6" evidence="5">
    <location>
        <begin position="70"/>
        <end position="373"/>
    </location>
</feature>
<dbReference type="InterPro" id="IPR029063">
    <property type="entry name" value="SAM-dependent_MTases_sf"/>
</dbReference>
<dbReference type="InterPro" id="IPR002052">
    <property type="entry name" value="DNA_methylase_N6_adenine_CS"/>
</dbReference>
<dbReference type="Pfam" id="PF01555">
    <property type="entry name" value="N6_N4_Mtase"/>
    <property type="match status" value="1"/>
</dbReference>
<organism evidence="6 7">
    <name type="scientific">candidate division TA06 bacterium</name>
    <dbReference type="NCBI Taxonomy" id="2250710"/>
    <lineage>
        <taxon>Bacteria</taxon>
        <taxon>Bacteria division TA06</taxon>
    </lineage>
</organism>
<gene>
    <name evidence="6" type="ORF">HY768_00290</name>
</gene>
<dbReference type="InterPro" id="IPR002941">
    <property type="entry name" value="DNA_methylase_N4/N6"/>
</dbReference>
<keyword evidence="4" id="KW-0949">S-adenosyl-L-methionine</keyword>
<name>A0A933I6U1_UNCT6</name>
<comment type="caution">
    <text evidence="6">The sequence shown here is derived from an EMBL/GenBank/DDBJ whole genome shotgun (WGS) entry which is preliminary data.</text>
</comment>
<evidence type="ECO:0000256" key="1">
    <source>
        <dbReference type="ARBA" id="ARBA00006594"/>
    </source>
</evidence>
<accession>A0A933I6U1</accession>
<dbReference type="GO" id="GO:0008170">
    <property type="term" value="F:N-methyltransferase activity"/>
    <property type="evidence" value="ECO:0007669"/>
    <property type="project" value="InterPro"/>
</dbReference>
<dbReference type="SUPFAM" id="SSF53335">
    <property type="entry name" value="S-adenosyl-L-methionine-dependent methyltransferases"/>
    <property type="match status" value="1"/>
</dbReference>
<dbReference type="PRINTS" id="PR00506">
    <property type="entry name" value="D21N6MTFRASE"/>
</dbReference>
<evidence type="ECO:0000256" key="3">
    <source>
        <dbReference type="ARBA" id="ARBA00022679"/>
    </source>
</evidence>
<comment type="similarity">
    <text evidence="1">Belongs to the N(4)/N(6)-methyltransferase family.</text>
</comment>